<organism evidence="2 3">
    <name type="scientific">Nitrospira lenta</name>
    <dbReference type="NCBI Taxonomy" id="1436998"/>
    <lineage>
        <taxon>Bacteria</taxon>
        <taxon>Pseudomonadati</taxon>
        <taxon>Nitrospirota</taxon>
        <taxon>Nitrospiria</taxon>
        <taxon>Nitrospirales</taxon>
        <taxon>Nitrospiraceae</taxon>
        <taxon>Nitrospira</taxon>
    </lineage>
</organism>
<protein>
    <submittedName>
        <fullName evidence="2">Uncharacterized protein</fullName>
    </submittedName>
</protein>
<accession>A0A330L794</accession>
<gene>
    <name evidence="2" type="ORF">NITLEN_40283</name>
</gene>
<evidence type="ECO:0000256" key="1">
    <source>
        <dbReference type="SAM" id="Phobius"/>
    </source>
</evidence>
<proteinExistence type="predicted"/>
<evidence type="ECO:0000313" key="3">
    <source>
        <dbReference type="Proteomes" id="UP000248168"/>
    </source>
</evidence>
<name>A0A330L794_9BACT</name>
<dbReference type="AlphaFoldDB" id="A0A330L794"/>
<sequence length="52" mass="5673">MHEKAPAYGRARLPADPASLSVRHETWVLVSVLLNNSVHALYIAAMVMVQTG</sequence>
<dbReference type="InParanoid" id="A0A330L794"/>
<keyword evidence="1" id="KW-0812">Transmembrane</keyword>
<dbReference type="EMBL" id="OUNR01000017">
    <property type="protein sequence ID" value="SPP65810.1"/>
    <property type="molecule type" value="Genomic_DNA"/>
</dbReference>
<reference evidence="3" key="1">
    <citation type="submission" date="2018-04" db="EMBL/GenBank/DDBJ databases">
        <authorList>
            <person name="Lucker S."/>
            <person name="Sakoula D."/>
        </authorList>
    </citation>
    <scope>NUCLEOTIDE SEQUENCE [LARGE SCALE GENOMIC DNA]</scope>
</reference>
<feature type="transmembrane region" description="Helical" evidence="1">
    <location>
        <begin position="27"/>
        <end position="49"/>
    </location>
</feature>
<evidence type="ECO:0000313" key="2">
    <source>
        <dbReference type="EMBL" id="SPP65810.1"/>
    </source>
</evidence>
<keyword evidence="1" id="KW-1133">Transmembrane helix</keyword>
<dbReference type="Proteomes" id="UP000248168">
    <property type="component" value="Unassembled WGS sequence"/>
</dbReference>
<keyword evidence="3" id="KW-1185">Reference proteome</keyword>
<keyword evidence="1" id="KW-0472">Membrane</keyword>